<protein>
    <submittedName>
        <fullName evidence="1">Uncharacterized protein</fullName>
    </submittedName>
</protein>
<dbReference type="EMBL" id="LAZR01000780">
    <property type="protein sequence ID" value="KKN57998.1"/>
    <property type="molecule type" value="Genomic_DNA"/>
</dbReference>
<proteinExistence type="predicted"/>
<gene>
    <name evidence="1" type="ORF">LCGC14_0556560</name>
</gene>
<accession>A0A0F9UWI9</accession>
<sequence length="71" mass="9195">MTRKDLELEKLRDWFNEKYTLKCYQEARKELNKRKNWQSWWKRITINEEERSWLIKRTRDILNKFWEDNSK</sequence>
<evidence type="ECO:0000313" key="1">
    <source>
        <dbReference type="EMBL" id="KKN57998.1"/>
    </source>
</evidence>
<reference evidence="1" key="1">
    <citation type="journal article" date="2015" name="Nature">
        <title>Complex archaea that bridge the gap between prokaryotes and eukaryotes.</title>
        <authorList>
            <person name="Spang A."/>
            <person name="Saw J.H."/>
            <person name="Jorgensen S.L."/>
            <person name="Zaremba-Niedzwiedzka K."/>
            <person name="Martijn J."/>
            <person name="Lind A.E."/>
            <person name="van Eijk R."/>
            <person name="Schleper C."/>
            <person name="Guy L."/>
            <person name="Ettema T.J."/>
        </authorList>
    </citation>
    <scope>NUCLEOTIDE SEQUENCE</scope>
</reference>
<organism evidence="1">
    <name type="scientific">marine sediment metagenome</name>
    <dbReference type="NCBI Taxonomy" id="412755"/>
    <lineage>
        <taxon>unclassified sequences</taxon>
        <taxon>metagenomes</taxon>
        <taxon>ecological metagenomes</taxon>
    </lineage>
</organism>
<comment type="caution">
    <text evidence="1">The sequence shown here is derived from an EMBL/GenBank/DDBJ whole genome shotgun (WGS) entry which is preliminary data.</text>
</comment>
<dbReference type="AlphaFoldDB" id="A0A0F9UWI9"/>
<name>A0A0F9UWI9_9ZZZZ</name>